<evidence type="ECO:0000313" key="9">
    <source>
        <dbReference type="EMBL" id="KHF45247.1"/>
    </source>
</evidence>
<dbReference type="GO" id="GO:0005886">
    <property type="term" value="C:plasma membrane"/>
    <property type="evidence" value="ECO:0007669"/>
    <property type="project" value="UniProtKB-SubCell"/>
</dbReference>
<dbReference type="InterPro" id="IPR050957">
    <property type="entry name" value="BMP_lipoprotein"/>
</dbReference>
<accession>A0A837DCC1</accession>
<comment type="subcellular location">
    <subcellularLocation>
        <location evidence="1">Cell membrane</location>
        <topology evidence="1">Lipid-anchor</topology>
    </subcellularLocation>
</comment>
<dbReference type="Gene3D" id="3.40.50.2300">
    <property type="match status" value="2"/>
</dbReference>
<evidence type="ECO:0000256" key="1">
    <source>
        <dbReference type="ARBA" id="ARBA00004193"/>
    </source>
</evidence>
<keyword evidence="3" id="KW-1003">Cell membrane</keyword>
<dbReference type="InterPro" id="IPR028082">
    <property type="entry name" value="Peripla_BP_I"/>
</dbReference>
<evidence type="ECO:0000256" key="4">
    <source>
        <dbReference type="ARBA" id="ARBA00022729"/>
    </source>
</evidence>
<evidence type="ECO:0000259" key="8">
    <source>
        <dbReference type="Pfam" id="PF02608"/>
    </source>
</evidence>
<dbReference type="CDD" id="cd06354">
    <property type="entry name" value="PBP1_PrnA-like"/>
    <property type="match status" value="1"/>
</dbReference>
<name>A0A837DCC1_9PSEU</name>
<feature type="region of interest" description="Disordered" evidence="7">
    <location>
        <begin position="63"/>
        <end position="104"/>
    </location>
</feature>
<dbReference type="SUPFAM" id="SSF53822">
    <property type="entry name" value="Periplasmic binding protein-like I"/>
    <property type="match status" value="1"/>
</dbReference>
<feature type="compositionally biased region" description="Basic and acidic residues" evidence="7">
    <location>
        <begin position="90"/>
        <end position="99"/>
    </location>
</feature>
<dbReference type="Pfam" id="PF02608">
    <property type="entry name" value="Bmp"/>
    <property type="match status" value="1"/>
</dbReference>
<comment type="similarity">
    <text evidence="2">Belongs to the BMP lipoprotein family.</text>
</comment>
<evidence type="ECO:0000256" key="3">
    <source>
        <dbReference type="ARBA" id="ARBA00022475"/>
    </source>
</evidence>
<keyword evidence="5" id="KW-0472">Membrane</keyword>
<dbReference type="AlphaFoldDB" id="A0A837DCC1"/>
<evidence type="ECO:0000256" key="7">
    <source>
        <dbReference type="SAM" id="MobiDB-lite"/>
    </source>
</evidence>
<evidence type="ECO:0000256" key="5">
    <source>
        <dbReference type="ARBA" id="ARBA00023136"/>
    </source>
</evidence>
<evidence type="ECO:0000313" key="10">
    <source>
        <dbReference type="Proteomes" id="UP000030848"/>
    </source>
</evidence>
<feature type="domain" description="ABC transporter substrate-binding protein PnrA-like" evidence="8">
    <location>
        <begin position="113"/>
        <end position="414"/>
    </location>
</feature>
<dbReference type="EMBL" id="JRZE01000003">
    <property type="protein sequence ID" value="KHF45247.1"/>
    <property type="molecule type" value="Genomic_DNA"/>
</dbReference>
<evidence type="ECO:0000256" key="2">
    <source>
        <dbReference type="ARBA" id="ARBA00008610"/>
    </source>
</evidence>
<reference evidence="9 10" key="1">
    <citation type="submission" date="2014-10" db="EMBL/GenBank/DDBJ databases">
        <title>Genome sequence of Micropolyspora internatus JCM3315.</title>
        <authorList>
            <person name="Shin S.-K."/>
            <person name="Yi H."/>
        </authorList>
    </citation>
    <scope>NUCLEOTIDE SEQUENCE [LARGE SCALE GENOMIC DNA]</scope>
    <source>
        <strain evidence="9 10">JCM 3315</strain>
    </source>
</reference>
<keyword evidence="6" id="KW-0449">Lipoprotein</keyword>
<organism evidence="9 10">
    <name type="scientific">Saccharomonospora viridis</name>
    <dbReference type="NCBI Taxonomy" id="1852"/>
    <lineage>
        <taxon>Bacteria</taxon>
        <taxon>Bacillati</taxon>
        <taxon>Actinomycetota</taxon>
        <taxon>Actinomycetes</taxon>
        <taxon>Pseudonocardiales</taxon>
        <taxon>Pseudonocardiaceae</taxon>
        <taxon>Saccharomonospora</taxon>
    </lineage>
</organism>
<comment type="caution">
    <text evidence="9">The sequence shown here is derived from an EMBL/GenBank/DDBJ whole genome shotgun (WGS) entry which is preliminary data.</text>
</comment>
<proteinExistence type="inferred from homology"/>
<protein>
    <submittedName>
        <fullName evidence="9">ABC transporter substrate-binding protein</fullName>
    </submittedName>
</protein>
<feature type="region of interest" description="Disordered" evidence="7">
    <location>
        <begin position="1"/>
        <end position="40"/>
    </location>
</feature>
<dbReference type="Proteomes" id="UP000030848">
    <property type="component" value="Unassembled WGS sequence"/>
</dbReference>
<dbReference type="PANTHER" id="PTHR34296:SF2">
    <property type="entry name" value="ABC TRANSPORTER GUANOSINE-BINDING PROTEIN NUPN"/>
    <property type="match status" value="1"/>
</dbReference>
<sequence length="418" mass="43263">MPTPSAGGTVRQSPGSVKPGASLRCVPLSQQREGRHTVRRKRGEALAAIAMAGVLTLAACAKDSGNDNAASGGGESSGECVTAAAPPRPEAGEGKREKEAEDVDASDLKVGLAFDVGGRGDASFNDAAAAGVDKAVEELGVSDTTESTATGTESEDAKQQRLTQMAQQGYNPIIAVGFAYSDAIDAVAPKFPDTQFAIVDDDSVDQPNVTPLVFTEEQGSFLVGVAAVYKSENCHVGFVGGVNTPLIQKFEAGFVQGAKAVSDKVKIEIDYLTPAGDISGFNDPGKGNVVAEAQIDKGADVLYHAAGASGKGVFEAAKANDALAIGVDSDQYEQKTVADVKDVIMTSMLKRVDVAVYDFIRAVAEDDLDSLPERFDLAADAVGYSTSGGMVDDIVDVLEGYKQQIVDGEIEVSATPSN</sequence>
<dbReference type="PANTHER" id="PTHR34296">
    <property type="entry name" value="TRANSCRIPTIONAL ACTIVATOR PROTEIN MED"/>
    <property type="match status" value="1"/>
</dbReference>
<dbReference type="InterPro" id="IPR003760">
    <property type="entry name" value="PnrA-like"/>
</dbReference>
<evidence type="ECO:0000256" key="6">
    <source>
        <dbReference type="ARBA" id="ARBA00023288"/>
    </source>
</evidence>
<gene>
    <name evidence="9" type="ORF">MINT15_21290</name>
</gene>
<keyword evidence="4" id="KW-0732">Signal</keyword>